<proteinExistence type="predicted"/>
<name>A0A1M5DNW1_9HYPH</name>
<dbReference type="Proteomes" id="UP000184533">
    <property type="component" value="Unassembled WGS sequence"/>
</dbReference>
<dbReference type="OrthoDB" id="9809132at2"/>
<dbReference type="Pfam" id="PF09619">
    <property type="entry name" value="YscW"/>
    <property type="match status" value="1"/>
</dbReference>
<evidence type="ECO:0000256" key="1">
    <source>
        <dbReference type="SAM" id="SignalP"/>
    </source>
</evidence>
<dbReference type="EMBL" id="FQVC01000011">
    <property type="protein sequence ID" value="SHF68673.1"/>
    <property type="molecule type" value="Genomic_DNA"/>
</dbReference>
<dbReference type="Gene3D" id="2.40.128.270">
    <property type="match status" value="1"/>
</dbReference>
<accession>A0A1M5DNW1</accession>
<dbReference type="PANTHER" id="PTHR35535:SF2">
    <property type="entry name" value="DUF306 DOMAIN-CONTAINING PROTEIN"/>
    <property type="match status" value="1"/>
</dbReference>
<keyword evidence="3" id="KW-0449">Lipoprotein</keyword>
<evidence type="ECO:0000313" key="4">
    <source>
        <dbReference type="Proteomes" id="UP000184533"/>
    </source>
</evidence>
<organism evidence="3 4">
    <name type="scientific">Devosia limi DSM 17137</name>
    <dbReference type="NCBI Taxonomy" id="1121477"/>
    <lineage>
        <taxon>Bacteria</taxon>
        <taxon>Pseudomonadati</taxon>
        <taxon>Pseudomonadota</taxon>
        <taxon>Alphaproteobacteria</taxon>
        <taxon>Hyphomicrobiales</taxon>
        <taxon>Devosiaceae</taxon>
        <taxon>Devosia</taxon>
    </lineage>
</organism>
<dbReference type="InterPro" id="IPR005184">
    <property type="entry name" value="DUF306_Meta_HslJ"/>
</dbReference>
<dbReference type="InterPro" id="IPR053147">
    <property type="entry name" value="Hsp_HslJ-like"/>
</dbReference>
<dbReference type="AlphaFoldDB" id="A0A1M5DNW1"/>
<feature type="chain" id="PRO_5009909599" evidence="1">
    <location>
        <begin position="26"/>
        <end position="263"/>
    </location>
</feature>
<dbReference type="InterPro" id="IPR039366">
    <property type="entry name" value="Pilotin"/>
</dbReference>
<evidence type="ECO:0000313" key="3">
    <source>
        <dbReference type="EMBL" id="SHF68673.1"/>
    </source>
</evidence>
<sequence length="263" mass="27648">MFASICRRLGTALLMLLLAVSAASAIDNAITFTGEVTYRERIALPPNAELRVTLMSLAEARPKEVVGASAVIPAIGQVPLQFTLNVRSDAIRGSQYGLKAEILSGGAVVFRNPVPVPVDPAAPLSARIIVNLVPPSISNEPELIVPAELEVTTDLFDTIWQVQSIAGKSVLGATKVSLSIAPDRRAGGNGGCNNYFTEAMFDGPMLSFGPIAGTRMACGGPVMAQEATFFAALQATTGYELADATLHLLDADGKRLVRLSRGQ</sequence>
<dbReference type="PANTHER" id="PTHR35535">
    <property type="entry name" value="HEAT SHOCK PROTEIN HSLJ"/>
    <property type="match status" value="1"/>
</dbReference>
<feature type="signal peptide" evidence="1">
    <location>
        <begin position="1"/>
        <end position="25"/>
    </location>
</feature>
<dbReference type="RefSeq" id="WP_052950407.1">
    <property type="nucleotide sequence ID" value="NZ_FQVC01000011.1"/>
</dbReference>
<dbReference type="InterPro" id="IPR038670">
    <property type="entry name" value="HslJ-like_sf"/>
</dbReference>
<keyword evidence="1" id="KW-0732">Signal</keyword>
<evidence type="ECO:0000259" key="2">
    <source>
        <dbReference type="Pfam" id="PF03724"/>
    </source>
</evidence>
<dbReference type="Pfam" id="PF03724">
    <property type="entry name" value="META"/>
    <property type="match status" value="1"/>
</dbReference>
<feature type="domain" description="DUF306" evidence="2">
    <location>
        <begin position="154"/>
        <end position="259"/>
    </location>
</feature>
<gene>
    <name evidence="3" type="ORF">SAMN02745223_03326</name>
</gene>
<protein>
    <submittedName>
        <fullName evidence="3">Putative lipoprotein</fullName>
    </submittedName>
</protein>
<reference evidence="3 4" key="1">
    <citation type="submission" date="2016-11" db="EMBL/GenBank/DDBJ databases">
        <authorList>
            <person name="Jaros S."/>
            <person name="Januszkiewicz K."/>
            <person name="Wedrychowicz H."/>
        </authorList>
    </citation>
    <scope>NUCLEOTIDE SEQUENCE [LARGE SCALE GENOMIC DNA]</scope>
    <source>
        <strain evidence="3 4">DSM 17137</strain>
    </source>
</reference>